<evidence type="ECO:0000313" key="2">
    <source>
        <dbReference type="EMBL" id="MFN2976167.1"/>
    </source>
</evidence>
<dbReference type="EMBL" id="JBJYXY010000001">
    <property type="protein sequence ID" value="MFN2976167.1"/>
    <property type="molecule type" value="Genomic_DNA"/>
</dbReference>
<dbReference type="PANTHER" id="PTHR30336:SF20">
    <property type="entry name" value="DUF218 DOMAIN-CONTAINING PROTEIN"/>
    <property type="match status" value="1"/>
</dbReference>
<protein>
    <submittedName>
        <fullName evidence="2">YdcF family protein</fullName>
    </submittedName>
</protein>
<dbReference type="InterPro" id="IPR003848">
    <property type="entry name" value="DUF218"/>
</dbReference>
<dbReference type="RefSeq" id="WP_263412343.1">
    <property type="nucleotide sequence ID" value="NZ_BAABBH010000001.1"/>
</dbReference>
<proteinExistence type="predicted"/>
<feature type="domain" description="DUF218" evidence="1">
    <location>
        <begin position="52"/>
        <end position="198"/>
    </location>
</feature>
<dbReference type="InterPro" id="IPR051599">
    <property type="entry name" value="Cell_Envelope_Assoc"/>
</dbReference>
<evidence type="ECO:0000259" key="1">
    <source>
        <dbReference type="Pfam" id="PF02698"/>
    </source>
</evidence>
<dbReference type="InterPro" id="IPR014729">
    <property type="entry name" value="Rossmann-like_a/b/a_fold"/>
</dbReference>
<gene>
    <name evidence="2" type="ORF">ACK2TP_10370</name>
</gene>
<evidence type="ECO:0000313" key="3">
    <source>
        <dbReference type="Proteomes" id="UP001634747"/>
    </source>
</evidence>
<organism evidence="2 3">
    <name type="scientific">Terriglobus aquaticus</name>
    <dbReference type="NCBI Taxonomy" id="940139"/>
    <lineage>
        <taxon>Bacteria</taxon>
        <taxon>Pseudomonadati</taxon>
        <taxon>Acidobacteriota</taxon>
        <taxon>Terriglobia</taxon>
        <taxon>Terriglobales</taxon>
        <taxon>Acidobacteriaceae</taxon>
        <taxon>Terriglobus</taxon>
    </lineage>
</organism>
<comment type="caution">
    <text evidence="2">The sequence shown here is derived from an EMBL/GenBank/DDBJ whole genome shotgun (WGS) entry which is preliminary data.</text>
</comment>
<dbReference type="Pfam" id="PF02698">
    <property type="entry name" value="DUF218"/>
    <property type="match status" value="1"/>
</dbReference>
<name>A0ABW9KK51_9BACT</name>
<sequence>MRGARRPDRRKRRVSLLGTLFLLVLCAAFGWFAWLYHQIDQVGRVDDAHPSDAIAVFGAAQYVGHPSPVFHARLEHAVSLYERQIAPLVIVLGGSGDEHSTQTEGAVGRDYLLARGIPYDHILAETESVDTEQQAERLADIARARGLRSVVVVSDPSHLFRIAELCREQGLDVHTSPRSTFGTISATERRKRVLHEMLSYTALRFHLQASFVHRWLQGREDL</sequence>
<accession>A0ABW9KK51</accession>
<dbReference type="CDD" id="cd06259">
    <property type="entry name" value="YdcF-like"/>
    <property type="match status" value="1"/>
</dbReference>
<dbReference type="PANTHER" id="PTHR30336">
    <property type="entry name" value="INNER MEMBRANE PROTEIN, PROBABLE PERMEASE"/>
    <property type="match status" value="1"/>
</dbReference>
<reference evidence="2 3" key="1">
    <citation type="submission" date="2024-12" db="EMBL/GenBank/DDBJ databases">
        <authorList>
            <person name="Lee Y."/>
        </authorList>
    </citation>
    <scope>NUCLEOTIDE SEQUENCE [LARGE SCALE GENOMIC DNA]</scope>
    <source>
        <strain evidence="2 3">03SUJ4</strain>
    </source>
</reference>
<keyword evidence="3" id="KW-1185">Reference proteome</keyword>
<dbReference type="Gene3D" id="3.40.50.620">
    <property type="entry name" value="HUPs"/>
    <property type="match status" value="1"/>
</dbReference>
<dbReference type="Proteomes" id="UP001634747">
    <property type="component" value="Unassembled WGS sequence"/>
</dbReference>